<dbReference type="InterPro" id="IPR021731">
    <property type="entry name" value="AMIN_dom"/>
</dbReference>
<accession>A0ABY9R2G0</accession>
<dbReference type="EMBL" id="CP133659">
    <property type="protein sequence ID" value="WMW65491.1"/>
    <property type="molecule type" value="Genomic_DNA"/>
</dbReference>
<feature type="compositionally biased region" description="Low complexity" evidence="1">
    <location>
        <begin position="41"/>
        <end position="79"/>
    </location>
</feature>
<feature type="compositionally biased region" description="Low complexity" evidence="1">
    <location>
        <begin position="176"/>
        <end position="191"/>
    </location>
</feature>
<evidence type="ECO:0000256" key="1">
    <source>
        <dbReference type="SAM" id="MobiDB-lite"/>
    </source>
</evidence>
<feature type="domain" description="AMIN" evidence="2">
    <location>
        <begin position="235"/>
        <end position="311"/>
    </location>
</feature>
<protein>
    <submittedName>
        <fullName evidence="3">AMIN domain-containing protein</fullName>
    </submittedName>
</protein>
<dbReference type="RefSeq" id="WP_309541489.1">
    <property type="nucleotide sequence ID" value="NZ_CP133659.1"/>
</dbReference>
<dbReference type="Gene3D" id="2.60.40.3500">
    <property type="match status" value="1"/>
</dbReference>
<reference evidence="3" key="1">
    <citation type="submission" date="2023-09" db="EMBL/GenBank/DDBJ databases">
        <authorList>
            <consortium name="CW5 consortium"/>
            <person name="Lu C.-W."/>
        </authorList>
    </citation>
    <scope>NUCLEOTIDE SEQUENCE</scope>
    <source>
        <strain evidence="3">KPS</strain>
    </source>
</reference>
<evidence type="ECO:0000259" key="2">
    <source>
        <dbReference type="Pfam" id="PF11741"/>
    </source>
</evidence>
<dbReference type="Proteomes" id="UP001180616">
    <property type="component" value="Chromosome"/>
</dbReference>
<gene>
    <name evidence="3" type="ORF">KPS_003625</name>
</gene>
<sequence length="320" mass="32420">MNKTIAMLIPTVVLFAMALILFNHFGSGDEKSAPVEGPSVQAPMQTPAQGQPQPGQAMQPGQPGMPYFEQGGQGAPAPGQTGGQPGGMMTETPAGMVSPGEGEPATVPNGSAAPGEPRTALGRMASKSGADLATPLESKKTQPVKGTEKGTDKAAPAKQAEKSAPASAKAEKTEKAAPAAKPQAAAPVAPAAKPQAAAPVATAAPAKAAPAPASPQTAKGDHAITSATIKFSGSTAILHLQGDAPIQYKYIVLPNPDRLALDLVGAWSVSAPAVPSNRIIEKVRVGRYGENTRIVLDLKAAPTKHEVVKSGDKGIEVRVQ</sequence>
<feature type="compositionally biased region" description="Low complexity" evidence="1">
    <location>
        <begin position="153"/>
        <end position="168"/>
    </location>
</feature>
<feature type="region of interest" description="Disordered" evidence="1">
    <location>
        <begin position="30"/>
        <end position="191"/>
    </location>
</feature>
<evidence type="ECO:0000313" key="3">
    <source>
        <dbReference type="EMBL" id="WMW65491.1"/>
    </source>
</evidence>
<dbReference type="Pfam" id="PF11741">
    <property type="entry name" value="AMIN"/>
    <property type="match status" value="1"/>
</dbReference>
<name>A0ABY9R2G0_9BACT</name>
<evidence type="ECO:0000313" key="4">
    <source>
        <dbReference type="Proteomes" id="UP001180616"/>
    </source>
</evidence>
<keyword evidence="4" id="KW-1185">Reference proteome</keyword>
<proteinExistence type="predicted"/>
<organism evidence="3 4">
    <name type="scientific">Nitratidesulfovibrio liaohensis</name>
    <dbReference type="NCBI Taxonomy" id="2604158"/>
    <lineage>
        <taxon>Bacteria</taxon>
        <taxon>Pseudomonadati</taxon>
        <taxon>Thermodesulfobacteriota</taxon>
        <taxon>Desulfovibrionia</taxon>
        <taxon>Desulfovibrionales</taxon>
        <taxon>Desulfovibrionaceae</taxon>
        <taxon>Nitratidesulfovibrio</taxon>
    </lineage>
</organism>